<dbReference type="InterPro" id="IPR009075">
    <property type="entry name" value="AcylCo_DH/oxidase_C"/>
</dbReference>
<dbReference type="InterPro" id="IPR013786">
    <property type="entry name" value="AcylCoA_DH/ox_N"/>
</dbReference>
<feature type="domain" description="Acyl-CoA dehydrogenase/oxidase C-terminal" evidence="13">
    <location>
        <begin position="388"/>
        <end position="534"/>
    </location>
</feature>
<keyword evidence="9" id="KW-0560">Oxidoreductase</keyword>
<dbReference type="EMBL" id="LNYG01000013">
    <property type="protein sequence ID" value="KTD07959.1"/>
    <property type="molecule type" value="Genomic_DNA"/>
</dbReference>
<evidence type="ECO:0000256" key="5">
    <source>
        <dbReference type="ARBA" id="ARBA00012040"/>
    </source>
</evidence>
<evidence type="ECO:0000259" key="15">
    <source>
        <dbReference type="Pfam" id="PF02771"/>
    </source>
</evidence>
<comment type="cofactor">
    <cofactor evidence="1">
        <name>FAD</name>
        <dbReference type="ChEBI" id="CHEBI:57692"/>
    </cofactor>
</comment>
<comment type="catalytic activity">
    <reaction evidence="11">
        <text>a long-chain 2,3-saturated fatty acyl-CoA + oxidized [electron-transfer flavoprotein] + H(+) = a long-chain (2E)-enoyl-CoA + reduced [electron-transfer flavoprotein]</text>
        <dbReference type="Rhea" id="RHEA:17721"/>
        <dbReference type="Rhea" id="RHEA-COMP:10685"/>
        <dbReference type="Rhea" id="RHEA-COMP:10686"/>
        <dbReference type="ChEBI" id="CHEBI:15378"/>
        <dbReference type="ChEBI" id="CHEBI:57692"/>
        <dbReference type="ChEBI" id="CHEBI:58307"/>
        <dbReference type="ChEBI" id="CHEBI:83721"/>
        <dbReference type="ChEBI" id="CHEBI:83727"/>
        <dbReference type="EC" id="1.3.8.8"/>
    </reaction>
</comment>
<comment type="catalytic activity">
    <reaction evidence="10">
        <text>a medium-chain 2,3-saturated fatty acyl-CoA + oxidized [electron-transfer flavoprotein] + H(+) = a medium-chain (2E)-enoyl-CoA + reduced [electron-transfer flavoprotein]</text>
        <dbReference type="Rhea" id="RHEA:14477"/>
        <dbReference type="Rhea" id="RHEA-COMP:10685"/>
        <dbReference type="Rhea" id="RHEA-COMP:10686"/>
        <dbReference type="ChEBI" id="CHEBI:15378"/>
        <dbReference type="ChEBI" id="CHEBI:57692"/>
        <dbReference type="ChEBI" id="CHEBI:58307"/>
        <dbReference type="ChEBI" id="CHEBI:83723"/>
        <dbReference type="ChEBI" id="CHEBI:83726"/>
        <dbReference type="EC" id="1.3.8.7"/>
    </reaction>
</comment>
<dbReference type="AlphaFoldDB" id="A0A0W0UJR9"/>
<dbReference type="UniPathway" id="UPA00659"/>
<comment type="caution">
    <text evidence="17">The sequence shown here is derived from an EMBL/GenBank/DDBJ whole genome shotgun (WGS) entry which is preliminary data.</text>
</comment>
<dbReference type="SUPFAM" id="SSF56645">
    <property type="entry name" value="Acyl-CoA dehydrogenase NM domain-like"/>
    <property type="match status" value="1"/>
</dbReference>
<dbReference type="SUPFAM" id="SSF47203">
    <property type="entry name" value="Acyl-CoA dehydrogenase C-terminal domain-like"/>
    <property type="match status" value="1"/>
</dbReference>
<keyword evidence="12" id="KW-1133">Transmembrane helix</keyword>
<evidence type="ECO:0000256" key="10">
    <source>
        <dbReference type="ARBA" id="ARBA00047882"/>
    </source>
</evidence>
<dbReference type="GO" id="GO:0050660">
    <property type="term" value="F:flavin adenine dinucleotide binding"/>
    <property type="evidence" value="ECO:0007669"/>
    <property type="project" value="InterPro"/>
</dbReference>
<comment type="similarity">
    <text evidence="3">Belongs to the acyl-CoA dehydrogenase family.</text>
</comment>
<dbReference type="InterPro" id="IPR036250">
    <property type="entry name" value="AcylCo_DH-like_C"/>
</dbReference>
<name>A0A0W0UJR9_9GAMM</name>
<reference evidence="17 18" key="1">
    <citation type="submission" date="2015-11" db="EMBL/GenBank/DDBJ databases">
        <title>Genomic analysis of 38 Legionella species identifies large and diverse effector repertoires.</title>
        <authorList>
            <person name="Burstein D."/>
            <person name="Amaro F."/>
            <person name="Zusman T."/>
            <person name="Lifshitz Z."/>
            <person name="Cohen O."/>
            <person name="Gilbert J.A."/>
            <person name="Pupko T."/>
            <person name="Shuman H.A."/>
            <person name="Segal G."/>
        </authorList>
    </citation>
    <scope>NUCLEOTIDE SEQUENCE [LARGE SCALE GENOMIC DNA]</scope>
    <source>
        <strain evidence="17 18">JA-26-G1-E2</strain>
    </source>
</reference>
<dbReference type="FunFam" id="1.20.140.10:FF:000009">
    <property type="entry name" value="Acyl-CoA dehydrogenase"/>
    <property type="match status" value="1"/>
</dbReference>
<dbReference type="STRING" id="455.Ljam_2154"/>
<dbReference type="PATRIC" id="fig|455.5.peg.2272"/>
<dbReference type="InterPro" id="IPR037069">
    <property type="entry name" value="AcylCoA_DH/ox_N_sf"/>
</dbReference>
<evidence type="ECO:0000256" key="1">
    <source>
        <dbReference type="ARBA" id="ARBA00001974"/>
    </source>
</evidence>
<proteinExistence type="inferred from homology"/>
<protein>
    <recommendedName>
        <fullName evidence="6">Acyl-coenzyme A dehydrogenase</fullName>
        <ecNumber evidence="4">1.3.8.7</ecNumber>
        <ecNumber evidence="5">1.3.8.8</ecNumber>
    </recommendedName>
</protein>
<dbReference type="InterPro" id="IPR006089">
    <property type="entry name" value="Acyl-CoA_DH_CS"/>
</dbReference>
<dbReference type="GO" id="GO:0005737">
    <property type="term" value="C:cytoplasm"/>
    <property type="evidence" value="ECO:0007669"/>
    <property type="project" value="UniProtKB-ARBA"/>
</dbReference>
<dbReference type="Proteomes" id="UP000054715">
    <property type="component" value="Unassembled WGS sequence"/>
</dbReference>
<dbReference type="InterPro" id="IPR006091">
    <property type="entry name" value="Acyl-CoA_Oxase/DH_mid-dom"/>
</dbReference>
<evidence type="ECO:0000256" key="7">
    <source>
        <dbReference type="ARBA" id="ARBA00022630"/>
    </source>
</evidence>
<dbReference type="InterPro" id="IPR015396">
    <property type="entry name" value="FadE_C"/>
</dbReference>
<dbReference type="Gene3D" id="2.40.110.10">
    <property type="entry name" value="Butyryl-CoA Dehydrogenase, subunit A, domain 2"/>
    <property type="match status" value="1"/>
</dbReference>
<dbReference type="Pfam" id="PF09317">
    <property type="entry name" value="ACDH_C"/>
    <property type="match status" value="1"/>
</dbReference>
<feature type="domain" description="Acyl-CoA dehydrogenase/oxidase N-terminal" evidence="15">
    <location>
        <begin position="154"/>
        <end position="260"/>
    </location>
</feature>
<dbReference type="NCBIfam" id="NF009586">
    <property type="entry name" value="PRK13026.1"/>
    <property type="match status" value="1"/>
</dbReference>
<feature type="transmembrane region" description="Helical" evidence="12">
    <location>
        <begin position="60"/>
        <end position="89"/>
    </location>
</feature>
<evidence type="ECO:0000256" key="3">
    <source>
        <dbReference type="ARBA" id="ARBA00009347"/>
    </source>
</evidence>
<dbReference type="FunFam" id="1.10.540.10:FF:000004">
    <property type="entry name" value="Acyl-CoA dehydrogenase"/>
    <property type="match status" value="1"/>
</dbReference>
<dbReference type="GO" id="GO:0070991">
    <property type="term" value="F:medium-chain fatty acyl-CoA dehydrogenase activity"/>
    <property type="evidence" value="ECO:0007669"/>
    <property type="project" value="UniProtKB-EC"/>
</dbReference>
<evidence type="ECO:0000256" key="12">
    <source>
        <dbReference type="SAM" id="Phobius"/>
    </source>
</evidence>
<comment type="pathway">
    <text evidence="2">Lipid metabolism; fatty acid beta-oxidation.</text>
</comment>
<dbReference type="Pfam" id="PF02770">
    <property type="entry name" value="Acyl-CoA_dh_M"/>
    <property type="match status" value="1"/>
</dbReference>
<accession>A0A0W0UJR9</accession>
<gene>
    <name evidence="17" type="ORF">Ljam_2154</name>
</gene>
<dbReference type="InterPro" id="IPR009100">
    <property type="entry name" value="AcylCoA_DH/oxidase_NM_dom_sf"/>
</dbReference>
<dbReference type="Gene3D" id="1.10.540.10">
    <property type="entry name" value="Acyl-CoA dehydrogenase/oxidase, N-terminal domain"/>
    <property type="match status" value="1"/>
</dbReference>
<evidence type="ECO:0000256" key="6">
    <source>
        <dbReference type="ARBA" id="ARBA00020144"/>
    </source>
</evidence>
<dbReference type="EC" id="1.3.8.7" evidence="4"/>
<evidence type="ECO:0000259" key="13">
    <source>
        <dbReference type="Pfam" id="PF00441"/>
    </source>
</evidence>
<dbReference type="Pfam" id="PF00441">
    <property type="entry name" value="Acyl-CoA_dh_1"/>
    <property type="match status" value="1"/>
</dbReference>
<feature type="transmembrane region" description="Helical" evidence="12">
    <location>
        <begin position="28"/>
        <end position="48"/>
    </location>
</feature>
<dbReference type="EC" id="1.3.8.8" evidence="5"/>
<dbReference type="InterPro" id="IPR046373">
    <property type="entry name" value="Acyl-CoA_Oxase/DH_mid-dom_sf"/>
</dbReference>
<evidence type="ECO:0000256" key="9">
    <source>
        <dbReference type="ARBA" id="ARBA00023002"/>
    </source>
</evidence>
<evidence type="ECO:0000256" key="4">
    <source>
        <dbReference type="ARBA" id="ARBA00012033"/>
    </source>
</evidence>
<keyword evidence="8" id="KW-0274">FAD</keyword>
<feature type="domain" description="Acyl-CoA dehydrogenase C-terminal bacterial-type" evidence="16">
    <location>
        <begin position="542"/>
        <end position="817"/>
    </location>
</feature>
<evidence type="ECO:0000259" key="14">
    <source>
        <dbReference type="Pfam" id="PF02770"/>
    </source>
</evidence>
<dbReference type="GO" id="GO:0033539">
    <property type="term" value="P:fatty acid beta-oxidation using acyl-CoA dehydrogenase"/>
    <property type="evidence" value="ECO:0007669"/>
    <property type="project" value="InterPro"/>
</dbReference>
<dbReference type="PANTHER" id="PTHR48083:SF33">
    <property type="entry name" value="ACYL-COENZYME A DEHYDROGENASE"/>
    <property type="match status" value="1"/>
</dbReference>
<dbReference type="Gene3D" id="1.20.140.10">
    <property type="entry name" value="Butyryl-CoA Dehydrogenase, subunit A, domain 3"/>
    <property type="match status" value="1"/>
</dbReference>
<dbReference type="NCBIfam" id="NF007000">
    <property type="entry name" value="PRK09463.1"/>
    <property type="match status" value="1"/>
</dbReference>
<evidence type="ECO:0000256" key="8">
    <source>
        <dbReference type="ARBA" id="ARBA00022827"/>
    </source>
</evidence>
<dbReference type="InterPro" id="IPR050741">
    <property type="entry name" value="Acyl-CoA_dehydrogenase"/>
</dbReference>
<dbReference type="Pfam" id="PF02771">
    <property type="entry name" value="Acyl-CoA_dh_N"/>
    <property type="match status" value="1"/>
</dbReference>
<evidence type="ECO:0000313" key="18">
    <source>
        <dbReference type="Proteomes" id="UP000054715"/>
    </source>
</evidence>
<evidence type="ECO:0000256" key="2">
    <source>
        <dbReference type="ARBA" id="ARBA00005005"/>
    </source>
</evidence>
<organism evidence="17 18">
    <name type="scientific">Legionella jamestowniensis</name>
    <dbReference type="NCBI Taxonomy" id="455"/>
    <lineage>
        <taxon>Bacteria</taxon>
        <taxon>Pseudomonadati</taxon>
        <taxon>Pseudomonadota</taxon>
        <taxon>Gammaproteobacteria</taxon>
        <taxon>Legionellales</taxon>
        <taxon>Legionellaceae</taxon>
        <taxon>Legionella</taxon>
    </lineage>
</organism>
<sequence>MARKMIAVRYILVSIWTSLKGKKEGIEMATLLFLVYLGFTLVVLYRGLNPLIWEIGSAVYLLIATFFVGMHWLPGILIWLIILATVLVIRMEPIRFAISDFLFARVGKSIPKLSKTEEEALNAGDTWFEQDIFTGTPNWDRLAKVSSELTEEEQAFLANETEALCDMLDEWQISQAGDLPDGVWNFIKEKGFFGLVIPKEYGGKGFSARAHSDVVMKIASRSGVAAVTVMVPNSLGPGELLNYYGTDEQKAQYLPNLAKGIDIPCFALTEPGAGSDATSIQSEAVVVKRKVADKTVLGLDITLNKRWITLAPVATLIGLAVNLKDPDGLLKGEGEEGITCLLIPRDTENLEIGNRHLPAMQPFMNGTLRGKNIFVPLSTIIGGQKNAGRGWQMLVECLSIGRSISLPALGAASSTIAYLTTGAFARIRRQFNLEIGQFEGIEEKLAEVAGLNYLANATRLLTVAAVNEHKKPSVASAITKYFNTEFGRITVNNAMDIHAGRAVVVGPRNYLSSYYLGVPVSITVEGANIMSRNLLIFGQGSMACHPFVRDEFYAISRDDKSSFRTIIWRHINYFMHNFAKAICSAWTGGVLIATPHTKLRREYQRLARLSYAYAWLADLSLIYLGGDLKRKERLSARLADGMSYLYMAMAALRYYQKNEEHAEQKVHAKWAVSYCFYHAQRAMISLCQNFPSRILGVLVRLIVFPFGQTMHYPSDRLDHQLARLMMSNNHYRNGIKKSIYLSGDPNQPVDRMEEALQLIIKHGDLYKKVPDLKRLKFNELKEQLALKVSKGELTQQEMDALVSVEKARWDAIQVDEFSFDSMKKKSFASVTDTFPNPLDK</sequence>
<feature type="domain" description="Acyl-CoA oxidase/dehydrogenase middle" evidence="14">
    <location>
        <begin position="265"/>
        <end position="356"/>
    </location>
</feature>
<dbReference type="PROSITE" id="PS00072">
    <property type="entry name" value="ACYL_COA_DH_1"/>
    <property type="match status" value="1"/>
</dbReference>
<evidence type="ECO:0000259" key="16">
    <source>
        <dbReference type="Pfam" id="PF09317"/>
    </source>
</evidence>
<dbReference type="GO" id="GO:0004466">
    <property type="term" value="F:long-chain fatty acyl-CoA dehydrogenase activity"/>
    <property type="evidence" value="ECO:0007669"/>
    <property type="project" value="UniProtKB-EC"/>
</dbReference>
<evidence type="ECO:0000256" key="11">
    <source>
        <dbReference type="ARBA" id="ARBA00049247"/>
    </source>
</evidence>
<evidence type="ECO:0000313" key="17">
    <source>
        <dbReference type="EMBL" id="KTD07959.1"/>
    </source>
</evidence>
<keyword evidence="7" id="KW-0285">Flavoprotein</keyword>
<keyword evidence="12" id="KW-0812">Transmembrane</keyword>
<dbReference type="PANTHER" id="PTHR48083">
    <property type="entry name" value="MEDIUM-CHAIN SPECIFIC ACYL-COA DEHYDROGENASE, MITOCHONDRIAL-RELATED"/>
    <property type="match status" value="1"/>
</dbReference>
<keyword evidence="12" id="KW-0472">Membrane</keyword>